<dbReference type="EMBL" id="JAAKFY010000002">
    <property type="protein sequence ID" value="KAF3860514.1"/>
    <property type="molecule type" value="Genomic_DNA"/>
</dbReference>
<dbReference type="AlphaFoldDB" id="A0A7J5ZFC9"/>
<protein>
    <submittedName>
        <fullName evidence="1">Uncharacterized protein</fullName>
    </submittedName>
</protein>
<name>A0A7J5ZFC9_DISMA</name>
<dbReference type="OrthoDB" id="10660866at2759"/>
<gene>
    <name evidence="1" type="ORF">F7725_000769</name>
</gene>
<keyword evidence="2" id="KW-1185">Reference proteome</keyword>
<evidence type="ECO:0000313" key="2">
    <source>
        <dbReference type="Proteomes" id="UP000518266"/>
    </source>
</evidence>
<reference evidence="1 2" key="1">
    <citation type="submission" date="2020-03" db="EMBL/GenBank/DDBJ databases">
        <title>Dissostichus mawsoni Genome sequencing and assembly.</title>
        <authorList>
            <person name="Park H."/>
        </authorList>
    </citation>
    <scope>NUCLEOTIDE SEQUENCE [LARGE SCALE GENOMIC DNA]</scope>
    <source>
        <strain evidence="1">DM0001</strain>
        <tissue evidence="1">Muscle</tissue>
    </source>
</reference>
<sequence>MSEAVVVQMQLSQSGEEGQAAILYVTDMVIAKAQPGKIHVSQSCEGTSCHLLDAVLMDPDLNQRGGQVLWDSGQQILGEVQLLHVLQRHKCSGVDFGNKVCEAFELILLQLGDMVVLQVQELGVPGNILWYFKHWTTLRRQWQPKGHMDMSGGRISSTAEPSSSSLIIVIKPPLSMLSIAKSQKPFCSKGRAEVVESSRATHSNSRREQILKKSYILITLRDICSVSLWSSCIQPQLLRH</sequence>
<proteinExistence type="predicted"/>
<comment type="caution">
    <text evidence="1">The sequence shown here is derived from an EMBL/GenBank/DDBJ whole genome shotgun (WGS) entry which is preliminary data.</text>
</comment>
<evidence type="ECO:0000313" key="1">
    <source>
        <dbReference type="EMBL" id="KAF3860514.1"/>
    </source>
</evidence>
<organism evidence="1 2">
    <name type="scientific">Dissostichus mawsoni</name>
    <name type="common">Antarctic cod</name>
    <dbReference type="NCBI Taxonomy" id="36200"/>
    <lineage>
        <taxon>Eukaryota</taxon>
        <taxon>Metazoa</taxon>
        <taxon>Chordata</taxon>
        <taxon>Craniata</taxon>
        <taxon>Vertebrata</taxon>
        <taxon>Euteleostomi</taxon>
        <taxon>Actinopterygii</taxon>
        <taxon>Neopterygii</taxon>
        <taxon>Teleostei</taxon>
        <taxon>Neoteleostei</taxon>
        <taxon>Acanthomorphata</taxon>
        <taxon>Eupercaria</taxon>
        <taxon>Perciformes</taxon>
        <taxon>Notothenioidei</taxon>
        <taxon>Nototheniidae</taxon>
        <taxon>Dissostichus</taxon>
    </lineage>
</organism>
<dbReference type="Proteomes" id="UP000518266">
    <property type="component" value="Unassembled WGS sequence"/>
</dbReference>
<accession>A0A7J5ZFC9</accession>